<feature type="compositionally biased region" description="Low complexity" evidence="1">
    <location>
        <begin position="86"/>
        <end position="98"/>
    </location>
</feature>
<proteinExistence type="predicted"/>
<protein>
    <recommendedName>
        <fullName evidence="4">Basic proline-rich protein-like</fullName>
    </recommendedName>
</protein>
<name>A0ABQ9VK71_SAGOE</name>
<feature type="compositionally biased region" description="Pro residues" evidence="1">
    <location>
        <begin position="372"/>
        <end position="383"/>
    </location>
</feature>
<organism evidence="2 3">
    <name type="scientific">Saguinus oedipus</name>
    <name type="common">Cotton-top tamarin</name>
    <name type="synonym">Oedipomidas oedipus</name>
    <dbReference type="NCBI Taxonomy" id="9490"/>
    <lineage>
        <taxon>Eukaryota</taxon>
        <taxon>Metazoa</taxon>
        <taxon>Chordata</taxon>
        <taxon>Craniata</taxon>
        <taxon>Vertebrata</taxon>
        <taxon>Euteleostomi</taxon>
        <taxon>Mammalia</taxon>
        <taxon>Eutheria</taxon>
        <taxon>Euarchontoglires</taxon>
        <taxon>Primates</taxon>
        <taxon>Haplorrhini</taxon>
        <taxon>Platyrrhini</taxon>
        <taxon>Cebidae</taxon>
        <taxon>Callitrichinae</taxon>
        <taxon>Saguinus</taxon>
    </lineage>
</organism>
<dbReference type="PRINTS" id="PR01217">
    <property type="entry name" value="PRICHEXTENSN"/>
</dbReference>
<evidence type="ECO:0000256" key="1">
    <source>
        <dbReference type="SAM" id="MobiDB-lite"/>
    </source>
</evidence>
<evidence type="ECO:0008006" key="4">
    <source>
        <dbReference type="Google" id="ProtNLM"/>
    </source>
</evidence>
<feature type="region of interest" description="Disordered" evidence="1">
    <location>
        <begin position="310"/>
        <end position="353"/>
    </location>
</feature>
<feature type="compositionally biased region" description="Low complexity" evidence="1">
    <location>
        <begin position="219"/>
        <end position="236"/>
    </location>
</feature>
<feature type="compositionally biased region" description="Pro residues" evidence="1">
    <location>
        <begin position="126"/>
        <end position="147"/>
    </location>
</feature>
<dbReference type="Proteomes" id="UP001266305">
    <property type="component" value="Unassembled WGS sequence"/>
</dbReference>
<keyword evidence="3" id="KW-1185">Reference proteome</keyword>
<feature type="compositionally biased region" description="Basic and acidic residues" evidence="1">
    <location>
        <begin position="181"/>
        <end position="202"/>
    </location>
</feature>
<feature type="region of interest" description="Disordered" evidence="1">
    <location>
        <begin position="1"/>
        <end position="293"/>
    </location>
</feature>
<dbReference type="EMBL" id="JASSZA010000005">
    <property type="protein sequence ID" value="KAK2109551.1"/>
    <property type="molecule type" value="Genomic_DNA"/>
</dbReference>
<feature type="compositionally biased region" description="Basic and acidic residues" evidence="1">
    <location>
        <begin position="319"/>
        <end position="330"/>
    </location>
</feature>
<evidence type="ECO:0000313" key="3">
    <source>
        <dbReference type="Proteomes" id="UP001266305"/>
    </source>
</evidence>
<sequence length="405" mass="42238">RRCPLPPGAGTAGPFIVASGGAGQAGPGPGRPRPPAGRPRARLQGSPAGETVAPAPPPGGAGSRLPHSGKLPPRPPGVHALDRPRLPALRAPQPRAAPSGAVPAPRSASWPCPGTGALGPRAPIQYRPPPFSRPPPPSARTPTPPARTPAGQRHPAASRNLTPSSASCAPPRPAANFLRPTSERAGRPDGPAGREEGREGSPRRARRSPQVPRRRGPRGPHSGARPAYDPARRSPSTPAPSLTPTPRVHGRRGGGGGRADRGRGRPGDVSLAAQRGRPRLPDGPARALPLQGPAKFLTCSRRRERAEAAAFAAAAEPGEVSRPRLRRETAPEQLQAPRPRRRPPRPPSAPAARWLRARVWSRGTFCLGAGERPPPPGSPPPAFPTRASHSSSHLFPLVRTPPLCR</sequence>
<comment type="caution">
    <text evidence="2">The sequence shown here is derived from an EMBL/GenBank/DDBJ whole genome shotgun (WGS) entry which is preliminary data.</text>
</comment>
<evidence type="ECO:0000313" key="2">
    <source>
        <dbReference type="EMBL" id="KAK2109551.1"/>
    </source>
</evidence>
<accession>A0ABQ9VK71</accession>
<feature type="compositionally biased region" description="Basic residues" evidence="1">
    <location>
        <begin position="203"/>
        <end position="218"/>
    </location>
</feature>
<feature type="non-terminal residue" evidence="2">
    <location>
        <position position="405"/>
    </location>
</feature>
<feature type="non-terminal residue" evidence="2">
    <location>
        <position position="1"/>
    </location>
</feature>
<feature type="region of interest" description="Disordered" evidence="1">
    <location>
        <begin position="365"/>
        <end position="405"/>
    </location>
</feature>
<reference evidence="2 3" key="1">
    <citation type="submission" date="2023-05" db="EMBL/GenBank/DDBJ databases">
        <title>B98-5 Cell Line De Novo Hybrid Assembly: An Optical Mapping Approach.</title>
        <authorList>
            <person name="Kananen K."/>
            <person name="Auerbach J.A."/>
            <person name="Kautto E."/>
            <person name="Blachly J.S."/>
        </authorList>
    </citation>
    <scope>NUCLEOTIDE SEQUENCE [LARGE SCALE GENOMIC DNA]</scope>
    <source>
        <strain evidence="2">B95-8</strain>
        <tissue evidence="2">Cell line</tissue>
    </source>
</reference>
<gene>
    <name evidence="2" type="ORF">P7K49_009297</name>
</gene>